<organism evidence="2">
    <name type="scientific">Blackfly microvirus SF02</name>
    <dbReference type="NCBI Taxonomy" id="2576452"/>
    <lineage>
        <taxon>Viruses</taxon>
        <taxon>Monodnaviria</taxon>
        <taxon>Sangervirae</taxon>
        <taxon>Phixviricota</taxon>
        <taxon>Malgrandaviricetes</taxon>
        <taxon>Petitvirales</taxon>
        <taxon>Microviridae</taxon>
        <taxon>Microvirus</taxon>
    </lineage>
</organism>
<evidence type="ECO:0000313" key="2">
    <source>
        <dbReference type="EMBL" id="QCQ85117.1"/>
    </source>
</evidence>
<proteinExistence type="predicted"/>
<dbReference type="Pfam" id="PF23343">
    <property type="entry name" value="REP_ORF2-G2P"/>
    <property type="match status" value="1"/>
</dbReference>
<evidence type="ECO:0000259" key="1">
    <source>
        <dbReference type="Pfam" id="PF23343"/>
    </source>
</evidence>
<name>A0A4P8PKX1_9VIRU</name>
<dbReference type="Proteomes" id="UP000322317">
    <property type="component" value="Segment"/>
</dbReference>
<feature type="domain" description="Replication-associated protein ORF2/G2P" evidence="1">
    <location>
        <begin position="46"/>
        <end position="147"/>
    </location>
</feature>
<dbReference type="EMBL" id="MK249228">
    <property type="protein sequence ID" value="QCQ85117.1"/>
    <property type="molecule type" value="Genomic_DNA"/>
</dbReference>
<dbReference type="InterPro" id="IPR056906">
    <property type="entry name" value="ORF2/G2P_dom"/>
</dbReference>
<accession>A0A4P8PKX1</accession>
<reference evidence="2" key="1">
    <citation type="submission" date="2018-12" db="EMBL/GenBank/DDBJ databases">
        <title>Singled stranded DNA viruses identified in blackflies (Austrosimulium ungulatum) sampled in New Zealand.</title>
        <authorList>
            <person name="Kraberger S."/>
            <person name="Fontenele R.S."/>
            <person name="Schmidlin K."/>
            <person name="Walters M."/>
            <person name="Varsani A."/>
        </authorList>
    </citation>
    <scope>NUCLEOTIDE SEQUENCE [LARGE SCALE GENOMIC DNA]</scope>
    <source>
        <strain evidence="2">190</strain>
    </source>
</reference>
<protein>
    <submittedName>
        <fullName evidence="2">Replication initiator protein</fullName>
    </submittedName>
</protein>
<sequence>MCINPISLKGPERTVPCGKCMECRKRKVSGWSFRLMQEDKISTSSHFITLTYDTNKVPITNKGYMSLEKRDLQLFFKRLRKSHIKNSGTIKYYAVGEYGGKTWRPHYHIILFNADIKLIQSAWNNGQVHYGNITEASVGYTLKYISKPGKIPQHKKDDRQKEFTLCSKKLGANYLDGGLPEWHKSDLENRCYTNLTDGKKGAMPRYYSDKLYTKEEKERIVNNQINRMAARIIKSDPFNARNIHNTREYKKAAVEHLLKPDSKNKI</sequence>